<protein>
    <recommendedName>
        <fullName evidence="8">Ubiquitin carboxyl-terminal hydrolase</fullName>
        <ecNumber evidence="8">3.4.19.12</ecNumber>
    </recommendedName>
</protein>
<sequence>MQEIRAWYPLESSPEVFTSMARAWGLPERYSFVDVLGLDPELLSVVPRPVHAIVLLFPDTPDIVKRRTEEGPCAPVKPGDEPLWIPQVGVGHSCGTFAMIHAFAQLGLVPKLDHFFAACRATTAPERTRLFAESDLIRDTHNGSVTAGQTVLRDTDWDDADHFLSFVQAEVDGETRLFELDGNAPRTGPLDRGRCTDLLQDTARVIRDIYLPGAGDNVHFSVMALVG</sequence>
<dbReference type="InterPro" id="IPR036959">
    <property type="entry name" value="Peptidase_C12_UCH_sf"/>
</dbReference>
<dbReference type="Gene3D" id="3.40.532.10">
    <property type="entry name" value="Peptidase C12, ubiquitin carboxyl-terminal hydrolase"/>
    <property type="match status" value="1"/>
</dbReference>
<dbReference type="PROSITE" id="PS52048">
    <property type="entry name" value="UCH_DOMAIN"/>
    <property type="match status" value="1"/>
</dbReference>
<accession>A0A427XW24</accession>
<comment type="similarity">
    <text evidence="2 7 8">Belongs to the peptidase C12 family.</text>
</comment>
<evidence type="ECO:0000256" key="5">
    <source>
        <dbReference type="ARBA" id="ARBA00022801"/>
    </source>
</evidence>
<dbReference type="PRINTS" id="PR00707">
    <property type="entry name" value="UBCTHYDRLASE"/>
</dbReference>
<dbReference type="PANTHER" id="PTHR10589">
    <property type="entry name" value="UBIQUITIN CARBOXYL-TERMINAL HYDROLASE"/>
    <property type="match status" value="1"/>
</dbReference>
<keyword evidence="6 7" id="KW-0788">Thiol protease</keyword>
<feature type="active site" description="Nucleophile" evidence="7">
    <location>
        <position position="94"/>
    </location>
</feature>
<evidence type="ECO:0000313" key="10">
    <source>
        <dbReference type="EMBL" id="RSH83054.1"/>
    </source>
</evidence>
<organism evidence="10 11">
    <name type="scientific">Saitozyma podzolica</name>
    <dbReference type="NCBI Taxonomy" id="1890683"/>
    <lineage>
        <taxon>Eukaryota</taxon>
        <taxon>Fungi</taxon>
        <taxon>Dikarya</taxon>
        <taxon>Basidiomycota</taxon>
        <taxon>Agaricomycotina</taxon>
        <taxon>Tremellomycetes</taxon>
        <taxon>Tremellales</taxon>
        <taxon>Trimorphomycetaceae</taxon>
        <taxon>Saitozyma</taxon>
    </lineage>
</organism>
<evidence type="ECO:0000256" key="7">
    <source>
        <dbReference type="PROSITE-ProRule" id="PRU01393"/>
    </source>
</evidence>
<dbReference type="Pfam" id="PF01088">
    <property type="entry name" value="Peptidase_C12"/>
    <property type="match status" value="1"/>
</dbReference>
<dbReference type="OrthoDB" id="427186at2759"/>
<evidence type="ECO:0000256" key="8">
    <source>
        <dbReference type="RuleBase" id="RU361215"/>
    </source>
</evidence>
<dbReference type="InterPro" id="IPR038765">
    <property type="entry name" value="Papain-like_cys_pep_sf"/>
</dbReference>
<evidence type="ECO:0000256" key="6">
    <source>
        <dbReference type="ARBA" id="ARBA00022807"/>
    </source>
</evidence>
<evidence type="ECO:0000256" key="2">
    <source>
        <dbReference type="ARBA" id="ARBA00009326"/>
    </source>
</evidence>
<evidence type="ECO:0000256" key="4">
    <source>
        <dbReference type="ARBA" id="ARBA00022786"/>
    </source>
</evidence>
<dbReference type="GO" id="GO:0005737">
    <property type="term" value="C:cytoplasm"/>
    <property type="evidence" value="ECO:0007669"/>
    <property type="project" value="TreeGrafter"/>
</dbReference>
<comment type="catalytic activity">
    <reaction evidence="1 7 8">
        <text>Thiol-dependent hydrolysis of ester, thioester, amide, peptide and isopeptide bonds formed by the C-terminal Gly of ubiquitin (a 76-residue protein attached to proteins as an intracellular targeting signal).</text>
        <dbReference type="EC" id="3.4.19.12"/>
    </reaction>
</comment>
<evidence type="ECO:0000259" key="9">
    <source>
        <dbReference type="PROSITE" id="PS52048"/>
    </source>
</evidence>
<dbReference type="PANTHER" id="PTHR10589:SF17">
    <property type="entry name" value="UBIQUITIN CARBOXYL-TERMINAL HYDROLASE"/>
    <property type="match status" value="1"/>
</dbReference>
<dbReference type="GO" id="GO:0004843">
    <property type="term" value="F:cysteine-type deubiquitinase activity"/>
    <property type="evidence" value="ECO:0007669"/>
    <property type="project" value="UniProtKB-UniRule"/>
</dbReference>
<proteinExistence type="inferred from homology"/>
<feature type="domain" description="UCH catalytic" evidence="9">
    <location>
        <begin position="6"/>
        <end position="227"/>
    </location>
</feature>
<dbReference type="GO" id="GO:0016579">
    <property type="term" value="P:protein deubiquitination"/>
    <property type="evidence" value="ECO:0007669"/>
    <property type="project" value="TreeGrafter"/>
</dbReference>
<feature type="active site" description="Proton donor" evidence="7">
    <location>
        <position position="162"/>
    </location>
</feature>
<dbReference type="EMBL" id="RSCD01000025">
    <property type="protein sequence ID" value="RSH83054.1"/>
    <property type="molecule type" value="Genomic_DNA"/>
</dbReference>
<keyword evidence="4 7" id="KW-0833">Ubl conjugation pathway</keyword>
<dbReference type="Proteomes" id="UP000279259">
    <property type="component" value="Unassembled WGS sequence"/>
</dbReference>
<evidence type="ECO:0000256" key="3">
    <source>
        <dbReference type="ARBA" id="ARBA00022670"/>
    </source>
</evidence>
<reference evidence="10 11" key="1">
    <citation type="submission" date="2018-11" db="EMBL/GenBank/DDBJ databases">
        <title>Genome sequence of Saitozyma podzolica DSM 27192.</title>
        <authorList>
            <person name="Aliyu H."/>
            <person name="Gorte O."/>
            <person name="Ochsenreither K."/>
        </authorList>
    </citation>
    <scope>NUCLEOTIDE SEQUENCE [LARGE SCALE GENOMIC DNA]</scope>
    <source>
        <strain evidence="10 11">DSM 27192</strain>
    </source>
</reference>
<keyword evidence="5 7" id="KW-0378">Hydrolase</keyword>
<keyword evidence="11" id="KW-1185">Reference proteome</keyword>
<dbReference type="SUPFAM" id="SSF54001">
    <property type="entry name" value="Cysteine proteinases"/>
    <property type="match status" value="1"/>
</dbReference>
<dbReference type="GO" id="GO:0006511">
    <property type="term" value="P:ubiquitin-dependent protein catabolic process"/>
    <property type="evidence" value="ECO:0007669"/>
    <property type="project" value="UniProtKB-UniRule"/>
</dbReference>
<keyword evidence="3 7" id="KW-0645">Protease</keyword>
<feature type="site" description="Important for enzyme activity" evidence="7">
    <location>
        <position position="181"/>
    </location>
</feature>
<evidence type="ECO:0000313" key="11">
    <source>
        <dbReference type="Proteomes" id="UP000279259"/>
    </source>
</evidence>
<gene>
    <name evidence="10" type="primary">YUH1_2</name>
    <name evidence="10" type="ORF">EHS25_005764</name>
</gene>
<feature type="site" description="Transition state stabilizer" evidence="7">
    <location>
        <position position="87"/>
    </location>
</feature>
<dbReference type="EC" id="3.4.19.12" evidence="8"/>
<name>A0A427XW24_9TREE</name>
<evidence type="ECO:0000256" key="1">
    <source>
        <dbReference type="ARBA" id="ARBA00000707"/>
    </source>
</evidence>
<dbReference type="AlphaFoldDB" id="A0A427XW24"/>
<dbReference type="InterPro" id="IPR001578">
    <property type="entry name" value="Peptidase_C12_UCH"/>
</dbReference>
<dbReference type="STRING" id="1890683.A0A427XW24"/>
<comment type="caution">
    <text evidence="10">The sequence shown here is derived from an EMBL/GenBank/DDBJ whole genome shotgun (WGS) entry which is preliminary data.</text>
</comment>